<dbReference type="RefSeq" id="WP_104615581.1">
    <property type="nucleotide sequence ID" value="NZ_CP167817.1"/>
</dbReference>
<dbReference type="Pfam" id="PF00072">
    <property type="entry name" value="Response_reg"/>
    <property type="match status" value="1"/>
</dbReference>
<dbReference type="SMART" id="SM00448">
    <property type="entry name" value="REC"/>
    <property type="match status" value="1"/>
</dbReference>
<evidence type="ECO:0000256" key="1">
    <source>
        <dbReference type="ARBA" id="ARBA00023125"/>
    </source>
</evidence>
<evidence type="ECO:0000313" key="6">
    <source>
        <dbReference type="EMBL" id="PPU56296.1"/>
    </source>
</evidence>
<dbReference type="PANTHER" id="PTHR48111:SF36">
    <property type="entry name" value="TRANSCRIPTIONAL REGULATORY PROTEIN CUTR"/>
    <property type="match status" value="1"/>
</dbReference>
<dbReference type="InterPro" id="IPR001867">
    <property type="entry name" value="OmpR/PhoB-type_DNA-bd"/>
</dbReference>
<dbReference type="SMART" id="SM00862">
    <property type="entry name" value="Trans_reg_C"/>
    <property type="match status" value="1"/>
</dbReference>
<dbReference type="GO" id="GO:0000976">
    <property type="term" value="F:transcription cis-regulatory region binding"/>
    <property type="evidence" value="ECO:0007669"/>
    <property type="project" value="TreeGrafter"/>
</dbReference>
<dbReference type="GO" id="GO:0032993">
    <property type="term" value="C:protein-DNA complex"/>
    <property type="evidence" value="ECO:0007669"/>
    <property type="project" value="TreeGrafter"/>
</dbReference>
<dbReference type="PROSITE" id="PS51755">
    <property type="entry name" value="OMPR_PHOB"/>
    <property type="match status" value="1"/>
</dbReference>
<dbReference type="GO" id="GO:0006355">
    <property type="term" value="P:regulation of DNA-templated transcription"/>
    <property type="evidence" value="ECO:0007669"/>
    <property type="project" value="InterPro"/>
</dbReference>
<dbReference type="InterPro" id="IPR016032">
    <property type="entry name" value="Sig_transdc_resp-reg_C-effctor"/>
</dbReference>
<dbReference type="GO" id="GO:0000156">
    <property type="term" value="F:phosphorelay response regulator activity"/>
    <property type="evidence" value="ECO:0007669"/>
    <property type="project" value="TreeGrafter"/>
</dbReference>
<evidence type="ECO:0000256" key="3">
    <source>
        <dbReference type="PROSITE-ProRule" id="PRU01091"/>
    </source>
</evidence>
<dbReference type="Pfam" id="PF00486">
    <property type="entry name" value="Trans_reg_C"/>
    <property type="match status" value="1"/>
</dbReference>
<evidence type="ECO:0000313" key="7">
    <source>
        <dbReference type="Proteomes" id="UP000238908"/>
    </source>
</evidence>
<evidence type="ECO:0000259" key="4">
    <source>
        <dbReference type="PROSITE" id="PS50110"/>
    </source>
</evidence>
<reference evidence="6 7" key="1">
    <citation type="submission" date="2016-08" db="EMBL/GenBank/DDBJ databases">
        <authorList>
            <person name="Seilhamer J.J."/>
        </authorList>
    </citation>
    <scope>NUCLEOTIDE SEQUENCE [LARGE SCALE GENOMIC DNA]</scope>
    <source>
        <strain evidence="6 7">CFBP7245</strain>
    </source>
</reference>
<dbReference type="InterPro" id="IPR036388">
    <property type="entry name" value="WH-like_DNA-bd_sf"/>
</dbReference>
<feature type="DNA-binding region" description="OmpR/PhoB-type" evidence="3">
    <location>
        <begin position="124"/>
        <end position="222"/>
    </location>
</feature>
<keyword evidence="1 3" id="KW-0238">DNA-binding</keyword>
<feature type="domain" description="OmpR/PhoB-type" evidence="5">
    <location>
        <begin position="124"/>
        <end position="222"/>
    </location>
</feature>
<accession>A0A2S7C3Z1</accession>
<evidence type="ECO:0000259" key="5">
    <source>
        <dbReference type="PROSITE" id="PS51755"/>
    </source>
</evidence>
<keyword evidence="2" id="KW-0597">Phosphoprotein</keyword>
<feature type="modified residue" description="4-aspartylphosphate" evidence="2">
    <location>
        <position position="51"/>
    </location>
</feature>
<proteinExistence type="predicted"/>
<dbReference type="Gene3D" id="1.10.10.10">
    <property type="entry name" value="Winged helix-like DNA-binding domain superfamily/Winged helix DNA-binding domain"/>
    <property type="match status" value="1"/>
</dbReference>
<comment type="caution">
    <text evidence="6">The sequence shown here is derived from an EMBL/GenBank/DDBJ whole genome shotgun (WGS) entry which is preliminary data.</text>
</comment>
<dbReference type="PANTHER" id="PTHR48111">
    <property type="entry name" value="REGULATOR OF RPOS"/>
    <property type="match status" value="1"/>
</dbReference>
<dbReference type="Gene3D" id="3.40.50.2300">
    <property type="match status" value="1"/>
</dbReference>
<gene>
    <name evidence="6" type="ORF">XdyCFBP7245_10320</name>
</gene>
<dbReference type="SUPFAM" id="SSF52172">
    <property type="entry name" value="CheY-like"/>
    <property type="match status" value="1"/>
</dbReference>
<dbReference type="CDD" id="cd00383">
    <property type="entry name" value="trans_reg_C"/>
    <property type="match status" value="1"/>
</dbReference>
<dbReference type="Gene3D" id="6.10.250.690">
    <property type="match status" value="1"/>
</dbReference>
<dbReference type="PROSITE" id="PS50110">
    <property type="entry name" value="RESPONSE_REGULATORY"/>
    <property type="match status" value="1"/>
</dbReference>
<dbReference type="EMBL" id="MDEE01000012">
    <property type="protein sequence ID" value="PPU56296.1"/>
    <property type="molecule type" value="Genomic_DNA"/>
</dbReference>
<evidence type="ECO:0000256" key="2">
    <source>
        <dbReference type="PROSITE-ProRule" id="PRU00169"/>
    </source>
</evidence>
<dbReference type="Proteomes" id="UP000238908">
    <property type="component" value="Unassembled WGS sequence"/>
</dbReference>
<dbReference type="SUPFAM" id="SSF46894">
    <property type="entry name" value="C-terminal effector domain of the bipartite response regulators"/>
    <property type="match status" value="1"/>
</dbReference>
<dbReference type="AlphaFoldDB" id="A0A2S7C3Z1"/>
<organism evidence="6 7">
    <name type="scientific">Xanthomonas dyei</name>
    <dbReference type="NCBI Taxonomy" id="743699"/>
    <lineage>
        <taxon>Bacteria</taxon>
        <taxon>Pseudomonadati</taxon>
        <taxon>Pseudomonadota</taxon>
        <taxon>Gammaproteobacteria</taxon>
        <taxon>Lysobacterales</taxon>
        <taxon>Lysobacteraceae</taxon>
        <taxon>Xanthomonas</taxon>
    </lineage>
</organism>
<dbReference type="GO" id="GO:0005829">
    <property type="term" value="C:cytosol"/>
    <property type="evidence" value="ECO:0007669"/>
    <property type="project" value="TreeGrafter"/>
</dbReference>
<feature type="domain" description="Response regulatory" evidence="4">
    <location>
        <begin position="2"/>
        <end position="116"/>
    </location>
</feature>
<name>A0A2S7C3Z1_9XANT</name>
<dbReference type="InterPro" id="IPR039420">
    <property type="entry name" value="WalR-like"/>
</dbReference>
<dbReference type="InterPro" id="IPR001789">
    <property type="entry name" value="Sig_transdc_resp-reg_receiver"/>
</dbReference>
<sequence>MKVLLIEDEPEMASAIRDVLATYNMIVDHAPTLAAAASAAALGAFDVMILDRQLPDGDGLRFLKTLREQGNVTPVLVLTALAELSERVVGLDIGADDYLAKPFAVEELMARLRALVRRPAHLQTDIVTAGNLSYDFINRTASIGGEALDLKRRELLVLEALLKRVGRMVARGTLMQAVFSMDDDVQPNALDTHVSRLRRKLSDAGSALAINVVRGVGYMLSVSA</sequence>
<protein>
    <submittedName>
        <fullName evidence="6">DNA-binding response regulator</fullName>
    </submittedName>
</protein>
<dbReference type="InterPro" id="IPR011006">
    <property type="entry name" value="CheY-like_superfamily"/>
</dbReference>